<dbReference type="InParanoid" id="A0A0D2JII7"/>
<dbReference type="InterPro" id="IPR011990">
    <property type="entry name" value="TPR-like_helical_dom_sf"/>
</dbReference>
<dbReference type="Proteomes" id="UP000032233">
    <property type="component" value="Unassembled WGS sequence"/>
</dbReference>
<gene>
    <name evidence="1" type="ORF">X474_04470</name>
</gene>
<dbReference type="STRING" id="1429043.X474_04470"/>
<dbReference type="SUPFAM" id="SSF48452">
    <property type="entry name" value="TPR-like"/>
    <property type="match status" value="1"/>
</dbReference>
<organism evidence="1 2">
    <name type="scientific">Dethiosulfatarculus sandiegensis</name>
    <dbReference type="NCBI Taxonomy" id="1429043"/>
    <lineage>
        <taxon>Bacteria</taxon>
        <taxon>Pseudomonadati</taxon>
        <taxon>Thermodesulfobacteriota</taxon>
        <taxon>Desulfarculia</taxon>
        <taxon>Desulfarculales</taxon>
        <taxon>Desulfarculaceae</taxon>
        <taxon>Dethiosulfatarculus</taxon>
    </lineage>
</organism>
<dbReference type="EMBL" id="AZAC01000003">
    <property type="protein sequence ID" value="KIX15486.1"/>
    <property type="molecule type" value="Genomic_DNA"/>
</dbReference>
<dbReference type="AlphaFoldDB" id="A0A0D2JII7"/>
<evidence type="ECO:0000313" key="2">
    <source>
        <dbReference type="Proteomes" id="UP000032233"/>
    </source>
</evidence>
<reference evidence="1 2" key="1">
    <citation type="submission" date="2013-11" db="EMBL/GenBank/DDBJ databases">
        <title>Metagenomic analysis of a methanogenic consortium involved in long chain n-alkane degradation.</title>
        <authorList>
            <person name="Davidova I.A."/>
            <person name="Callaghan A.V."/>
            <person name="Wawrik B."/>
            <person name="Pruitt S."/>
            <person name="Marks C."/>
            <person name="Duncan K.E."/>
            <person name="Suflita J.M."/>
        </authorList>
    </citation>
    <scope>NUCLEOTIDE SEQUENCE [LARGE SCALE GENOMIC DNA]</scope>
    <source>
        <strain evidence="1 2">SPR</strain>
    </source>
</reference>
<dbReference type="InterPro" id="IPR019734">
    <property type="entry name" value="TPR_rpt"/>
</dbReference>
<proteinExistence type="predicted"/>
<dbReference type="PATRIC" id="fig|1429043.3.peg.951"/>
<accession>A0A0D2JII7</accession>
<evidence type="ECO:0008006" key="3">
    <source>
        <dbReference type="Google" id="ProtNLM"/>
    </source>
</evidence>
<keyword evidence="2" id="KW-1185">Reference proteome</keyword>
<protein>
    <recommendedName>
        <fullName evidence="3">Tetratricopeptide repeat protein</fullName>
    </recommendedName>
</protein>
<dbReference type="Gene3D" id="1.25.40.10">
    <property type="entry name" value="Tetratricopeptide repeat domain"/>
    <property type="match status" value="2"/>
</dbReference>
<dbReference type="SMART" id="SM00028">
    <property type="entry name" value="TPR"/>
    <property type="match status" value="4"/>
</dbReference>
<sequence length="712" mass="80101">MGELTLNNKLADKVSSALNTPLGPYLEVPVKLFIADSALLKQTKAVLEQLKFQDVRSIAVQANYFMAMRQLFSELTNFEGVVLVNHPPQKVKDTAGMSYEDMNFEDFYKGVASFNKSSRRNTADLLNKCVPIFISAQDSDIRMRIVEELFSYGIMAAFMLRVQDYRMPAAEQLEERIRELQDYLLEFFLHRNQKLTEFKEYKSAEDLKERRAKSENLMAEVERLKQAKEFDKAIALCRQAIEVLPTDPGAYLESGKLLVKKKKYPPALQMFRDAEKVADDLPAPNQEIANLRVEQVKDYVHKRKEAGLPIDQGVLDNYLKEANESFKAAIKKAERIQAVRSQGQEERRKDAVAGIAENILTLGVQELLGPGNPLVRQLGQLAQETLSNTIQGEGELAPKHLVQFGLLAFFDGDLPKALNYLKKASQDPESFEDACKKLNYIGTQLRQRDKHDEAVKVYHFLLSLKPSFKGVVLFNLAVALESKALELKTADDPRAEAISKMAVGTATESLYVDPLLPSDQNFYANTVMYHSLLMLVKLFRAAAGSANNEAETPTDKACRQASERLENLLLQKKDKEALSFMFTLAQKLTPYFTGFDKHATPLVLDFAKRLNAVLKNNPKPKMRTFGKILGVLVAKGAKKKDESSIATSPLLNKVMGALNKGDQSRAAHELAIVLVARPQLLKTKDFQNDRTLTNLCKEIYNKLNSVDFDKFT</sequence>
<evidence type="ECO:0000313" key="1">
    <source>
        <dbReference type="EMBL" id="KIX15486.1"/>
    </source>
</evidence>
<name>A0A0D2JII7_9BACT</name>
<comment type="caution">
    <text evidence="1">The sequence shown here is derived from an EMBL/GenBank/DDBJ whole genome shotgun (WGS) entry which is preliminary data.</text>
</comment>